<gene>
    <name evidence="3" type="ORF">SAY87_017921</name>
</gene>
<dbReference type="EMBL" id="JAXIOK010000002">
    <property type="protein sequence ID" value="KAK4777734.1"/>
    <property type="molecule type" value="Genomic_DNA"/>
</dbReference>
<dbReference type="AlphaFoldDB" id="A0AAN7L562"/>
<feature type="region of interest" description="Disordered" evidence="2">
    <location>
        <begin position="35"/>
        <end position="81"/>
    </location>
</feature>
<comment type="caution">
    <text evidence="3">The sequence shown here is derived from an EMBL/GenBank/DDBJ whole genome shotgun (WGS) entry which is preliminary data.</text>
</comment>
<name>A0AAN7L562_9MYRT</name>
<reference evidence="3 4" key="1">
    <citation type="journal article" date="2023" name="Hortic Res">
        <title>Pangenome of water caltrop reveals structural variations and asymmetric subgenome divergence after allopolyploidization.</title>
        <authorList>
            <person name="Zhang X."/>
            <person name="Chen Y."/>
            <person name="Wang L."/>
            <person name="Yuan Y."/>
            <person name="Fang M."/>
            <person name="Shi L."/>
            <person name="Lu R."/>
            <person name="Comes H.P."/>
            <person name="Ma Y."/>
            <person name="Chen Y."/>
            <person name="Huang G."/>
            <person name="Zhou Y."/>
            <person name="Zheng Z."/>
            <person name="Qiu Y."/>
        </authorList>
    </citation>
    <scope>NUCLEOTIDE SEQUENCE [LARGE SCALE GENOMIC DNA]</scope>
    <source>
        <tissue evidence="3">Roots</tissue>
    </source>
</reference>
<comment type="similarity">
    <text evidence="1">Belongs to the senescence regulator S40 family.</text>
</comment>
<organism evidence="3 4">
    <name type="scientific">Trapa incisa</name>
    <dbReference type="NCBI Taxonomy" id="236973"/>
    <lineage>
        <taxon>Eukaryota</taxon>
        <taxon>Viridiplantae</taxon>
        <taxon>Streptophyta</taxon>
        <taxon>Embryophyta</taxon>
        <taxon>Tracheophyta</taxon>
        <taxon>Spermatophyta</taxon>
        <taxon>Magnoliopsida</taxon>
        <taxon>eudicotyledons</taxon>
        <taxon>Gunneridae</taxon>
        <taxon>Pentapetalae</taxon>
        <taxon>rosids</taxon>
        <taxon>malvids</taxon>
        <taxon>Myrtales</taxon>
        <taxon>Lythraceae</taxon>
        <taxon>Trapa</taxon>
    </lineage>
</organism>
<protein>
    <submittedName>
        <fullName evidence="3">Uncharacterized protein</fullName>
    </submittedName>
</protein>
<evidence type="ECO:0000256" key="1">
    <source>
        <dbReference type="ARBA" id="ARBA00034773"/>
    </source>
</evidence>
<evidence type="ECO:0000256" key="2">
    <source>
        <dbReference type="SAM" id="MobiDB-lite"/>
    </source>
</evidence>
<dbReference type="PANTHER" id="PTHR33083:SF50">
    <property type="entry name" value="PROTEIN S40-7"/>
    <property type="match status" value="1"/>
</dbReference>
<proteinExistence type="inferred from homology"/>
<dbReference type="Pfam" id="PF04520">
    <property type="entry name" value="Senescence_reg"/>
    <property type="match status" value="1"/>
</dbReference>
<dbReference type="Proteomes" id="UP001345219">
    <property type="component" value="Chromosome 14"/>
</dbReference>
<dbReference type="InterPro" id="IPR007608">
    <property type="entry name" value="Senescence_reg_S40"/>
</dbReference>
<dbReference type="GO" id="GO:0010150">
    <property type="term" value="P:leaf senescence"/>
    <property type="evidence" value="ECO:0007669"/>
    <property type="project" value="UniProtKB-ARBA"/>
</dbReference>
<sequence>MDIKVPSQFRGAKSSPSTSRFLGEFLFAPSQNLSPASCSAGDELSEDDVFYAGDDSSDSNNPQSQPSTPSSPSSTPRRLHGRQKHRYPFGQLDSFGILAALPENETQSVFKHKAMSGRPVPTIPKPPGTARLYSLPKYHQSAPVNVPMMPRSAMERNLQIELDEAEENNDGEATDDDGQMLPPHEIVARSLAKSPILSCSVLEGTGRTLKGRDLSQVIVCSFLALRRDKDFNFDVATKKGCPLVVVLLTQRLHKFCLMFITWPIPERGFQLLKLGMGMEAINDQPHFDHERKKVYDHTEGIWGGSLQILMWKRESGEMESSLMLSSLLFP</sequence>
<feature type="compositionally biased region" description="Low complexity" evidence="2">
    <location>
        <begin position="58"/>
        <end position="76"/>
    </location>
</feature>
<evidence type="ECO:0000313" key="4">
    <source>
        <dbReference type="Proteomes" id="UP001345219"/>
    </source>
</evidence>
<keyword evidence="4" id="KW-1185">Reference proteome</keyword>
<dbReference type="PANTHER" id="PTHR33083">
    <property type="entry name" value="EXPRESSED PROTEIN"/>
    <property type="match status" value="1"/>
</dbReference>
<evidence type="ECO:0000313" key="3">
    <source>
        <dbReference type="EMBL" id="KAK4777734.1"/>
    </source>
</evidence>
<accession>A0AAN7L562</accession>